<protein>
    <submittedName>
        <fullName evidence="1">Uncharacterized protein</fullName>
    </submittedName>
</protein>
<dbReference type="EnsemblPlants" id="OPUNC01G28410.1">
    <property type="protein sequence ID" value="OPUNC01G28410.1"/>
    <property type="gene ID" value="OPUNC01G28410"/>
</dbReference>
<evidence type="ECO:0000313" key="1">
    <source>
        <dbReference type="EnsemblPlants" id="OPUNC01G28410.1"/>
    </source>
</evidence>
<accession>A0A0E0JN66</accession>
<dbReference type="HOGENOM" id="CLU_000680_31_1_1"/>
<name>A0A0E0JN66_ORYPU</name>
<reference evidence="1" key="1">
    <citation type="submission" date="2015-04" db="UniProtKB">
        <authorList>
            <consortium name="EnsemblPlants"/>
        </authorList>
    </citation>
    <scope>IDENTIFICATION</scope>
</reference>
<sequence>MLRTWIGMSFPLLEDCGTEFADWWLKSRSCLQMNYNGSAFDSLCLMNETLGSLSIIEIYKDIREEILIWSEAGIFKEIG</sequence>
<reference evidence="1" key="2">
    <citation type="submission" date="2018-05" db="EMBL/GenBank/DDBJ databases">
        <title>OpunRS2 (Oryza punctata Reference Sequence Version 2).</title>
        <authorList>
            <person name="Zhang J."/>
            <person name="Kudrna D."/>
            <person name="Lee S."/>
            <person name="Talag J."/>
            <person name="Welchert J."/>
            <person name="Wing R.A."/>
        </authorList>
    </citation>
    <scope>NUCLEOTIDE SEQUENCE [LARGE SCALE GENOMIC DNA]</scope>
</reference>
<dbReference type="Gramene" id="OPUNC01G28410.1">
    <property type="protein sequence ID" value="OPUNC01G28410.1"/>
    <property type="gene ID" value="OPUNC01G28410"/>
</dbReference>
<keyword evidence="2" id="KW-1185">Reference proteome</keyword>
<dbReference type="AlphaFoldDB" id="A0A0E0JN66"/>
<evidence type="ECO:0000313" key="2">
    <source>
        <dbReference type="Proteomes" id="UP000026962"/>
    </source>
</evidence>
<proteinExistence type="predicted"/>
<dbReference type="Proteomes" id="UP000026962">
    <property type="component" value="Chromosome 1"/>
</dbReference>
<organism evidence="1">
    <name type="scientific">Oryza punctata</name>
    <name type="common">Red rice</name>
    <dbReference type="NCBI Taxonomy" id="4537"/>
    <lineage>
        <taxon>Eukaryota</taxon>
        <taxon>Viridiplantae</taxon>
        <taxon>Streptophyta</taxon>
        <taxon>Embryophyta</taxon>
        <taxon>Tracheophyta</taxon>
        <taxon>Spermatophyta</taxon>
        <taxon>Magnoliopsida</taxon>
        <taxon>Liliopsida</taxon>
        <taxon>Poales</taxon>
        <taxon>Poaceae</taxon>
        <taxon>BOP clade</taxon>
        <taxon>Oryzoideae</taxon>
        <taxon>Oryzeae</taxon>
        <taxon>Oryzinae</taxon>
        <taxon>Oryza</taxon>
    </lineage>
</organism>